<protein>
    <submittedName>
        <fullName evidence="2">Uncharacterized protein</fullName>
    </submittedName>
</protein>
<proteinExistence type="predicted"/>
<feature type="compositionally biased region" description="Basic and acidic residues" evidence="1">
    <location>
        <begin position="285"/>
        <end position="304"/>
    </location>
</feature>
<organism evidence="2 3">
    <name type="scientific">Symbiodinium natans</name>
    <dbReference type="NCBI Taxonomy" id="878477"/>
    <lineage>
        <taxon>Eukaryota</taxon>
        <taxon>Sar</taxon>
        <taxon>Alveolata</taxon>
        <taxon>Dinophyceae</taxon>
        <taxon>Suessiales</taxon>
        <taxon>Symbiodiniaceae</taxon>
        <taxon>Symbiodinium</taxon>
    </lineage>
</organism>
<accession>A0A812S9T1</accession>
<sequence length="476" mass="54018">MDDMDFGDTFQPKAISLALSSGKRTLDSGSSYCGSTTAGGRRGRKEVQKICLVPECDEMKKPNSKWCRHHSCHADNCKYAASKKSEEQKQAVLDGFKDDNKATEMILAWQEKNIASGLFKNGVVDWAEWNSKFGLRVSIVDTSRKKPYEKLEFIIRQKNKFGRSDEEAKNMWNEAEAGSWKRDYKGYRGQLRLWLPKGEFQDRKREQYIDEGAVEGSNRKKGAKEADRDAMRQHVNELATSHGHEFFAGRSSLASGSERMRWEHAPTDRDLEDELEEACPIPHGGPHERRLLKRRNDSDDEEGLLKESNKKKRITNIFSTRAALLSSLAGNMSAKGLEITHNVEQALLKLKDHDNAQIDLSDTDKIAREHYLKRVYAHLKAAHEFSGATMPPGLHDHIKKSLGDNPEVAAGSAKQTADGRLAIPPHVALKYPQFARTSQHMKDFIQKLETAVTDEQSFYKHKLMWARMWGCTVELT</sequence>
<comment type="caution">
    <text evidence="2">The sequence shown here is derived from an EMBL/GenBank/DDBJ whole genome shotgun (WGS) entry which is preliminary data.</text>
</comment>
<name>A0A812S9T1_9DINO</name>
<evidence type="ECO:0000313" key="3">
    <source>
        <dbReference type="Proteomes" id="UP000604046"/>
    </source>
</evidence>
<reference evidence="2" key="1">
    <citation type="submission" date="2021-02" db="EMBL/GenBank/DDBJ databases">
        <authorList>
            <person name="Dougan E. K."/>
            <person name="Rhodes N."/>
            <person name="Thang M."/>
            <person name="Chan C."/>
        </authorList>
    </citation>
    <scope>NUCLEOTIDE SEQUENCE</scope>
</reference>
<evidence type="ECO:0000313" key="2">
    <source>
        <dbReference type="EMBL" id="CAE7465809.1"/>
    </source>
</evidence>
<dbReference type="AlphaFoldDB" id="A0A812S9T1"/>
<feature type="region of interest" description="Disordered" evidence="1">
    <location>
        <begin position="280"/>
        <end position="304"/>
    </location>
</feature>
<dbReference type="OrthoDB" id="422655at2759"/>
<dbReference type="Proteomes" id="UP000604046">
    <property type="component" value="Unassembled WGS sequence"/>
</dbReference>
<keyword evidence="3" id="KW-1185">Reference proteome</keyword>
<evidence type="ECO:0000256" key="1">
    <source>
        <dbReference type="SAM" id="MobiDB-lite"/>
    </source>
</evidence>
<gene>
    <name evidence="2" type="ORF">SNAT2548_LOCUS26005</name>
</gene>
<dbReference type="EMBL" id="CAJNDS010002413">
    <property type="protein sequence ID" value="CAE7465809.1"/>
    <property type="molecule type" value="Genomic_DNA"/>
</dbReference>